<feature type="compositionally biased region" description="Low complexity" evidence="1">
    <location>
        <begin position="138"/>
        <end position="147"/>
    </location>
</feature>
<accession>A0A316U398</accession>
<keyword evidence="3" id="KW-1185">Reference proteome</keyword>
<evidence type="ECO:0000313" key="3">
    <source>
        <dbReference type="Proteomes" id="UP000245942"/>
    </source>
</evidence>
<organism evidence="2 3">
    <name type="scientific">Pseudomicrostroma glucosiphilum</name>
    <dbReference type="NCBI Taxonomy" id="1684307"/>
    <lineage>
        <taxon>Eukaryota</taxon>
        <taxon>Fungi</taxon>
        <taxon>Dikarya</taxon>
        <taxon>Basidiomycota</taxon>
        <taxon>Ustilaginomycotina</taxon>
        <taxon>Exobasidiomycetes</taxon>
        <taxon>Microstromatales</taxon>
        <taxon>Microstromatales incertae sedis</taxon>
        <taxon>Pseudomicrostroma</taxon>
    </lineage>
</organism>
<dbReference type="GeneID" id="37017066"/>
<evidence type="ECO:0000313" key="2">
    <source>
        <dbReference type="EMBL" id="PWN19274.1"/>
    </source>
</evidence>
<dbReference type="RefSeq" id="XP_025346434.1">
    <property type="nucleotide sequence ID" value="XM_025495332.1"/>
</dbReference>
<feature type="region of interest" description="Disordered" evidence="1">
    <location>
        <begin position="111"/>
        <end position="147"/>
    </location>
</feature>
<reference evidence="2 3" key="1">
    <citation type="journal article" date="2018" name="Mol. Biol. Evol.">
        <title>Broad Genomic Sampling Reveals a Smut Pathogenic Ancestry of the Fungal Clade Ustilaginomycotina.</title>
        <authorList>
            <person name="Kijpornyongpan T."/>
            <person name="Mondo S.J."/>
            <person name="Barry K."/>
            <person name="Sandor L."/>
            <person name="Lee J."/>
            <person name="Lipzen A."/>
            <person name="Pangilinan J."/>
            <person name="LaButti K."/>
            <person name="Hainaut M."/>
            <person name="Henrissat B."/>
            <person name="Grigoriev I.V."/>
            <person name="Spatafora J.W."/>
            <person name="Aime M.C."/>
        </authorList>
    </citation>
    <scope>NUCLEOTIDE SEQUENCE [LARGE SCALE GENOMIC DNA]</scope>
    <source>
        <strain evidence="2 3">MCA 4718</strain>
    </source>
</reference>
<protein>
    <submittedName>
        <fullName evidence="2">Uncharacterized protein</fullName>
    </submittedName>
</protein>
<name>A0A316U398_9BASI</name>
<evidence type="ECO:0000256" key="1">
    <source>
        <dbReference type="SAM" id="MobiDB-lite"/>
    </source>
</evidence>
<sequence length="147" mass="16283">MPFFRDVCTPRNVCSSSSCCVLRVCVNLSENIFAILILIISVTGSPDGPLRYDFCSSRHLPSPTHCNGVSGGVTPTPEVSRRLESSLVGRVAPRRESWWIPRQRMPARPLPVGGVPFRLDSKGREGSQPRQPRRAHAVRPPVARAWL</sequence>
<proteinExistence type="predicted"/>
<dbReference type="EMBL" id="KZ819332">
    <property type="protein sequence ID" value="PWN19274.1"/>
    <property type="molecule type" value="Genomic_DNA"/>
</dbReference>
<dbReference type="Proteomes" id="UP000245942">
    <property type="component" value="Unassembled WGS sequence"/>
</dbReference>
<dbReference type="AlphaFoldDB" id="A0A316U398"/>
<gene>
    <name evidence="2" type="ORF">BCV69DRAFT_49428</name>
</gene>